<dbReference type="Proteomes" id="UP001501586">
    <property type="component" value="Unassembled WGS sequence"/>
</dbReference>
<dbReference type="PANTHER" id="PTHR34584:SF1">
    <property type="entry name" value="NA(+)_H(+) ANTIPORTER SUBUNIT E1"/>
    <property type="match status" value="1"/>
</dbReference>
<comment type="subcellular location">
    <subcellularLocation>
        <location evidence="1">Cell membrane</location>
        <topology evidence="1">Multi-pass membrane protein</topology>
    </subcellularLocation>
</comment>
<reference evidence="8" key="1">
    <citation type="journal article" date="2019" name="Int. J. Syst. Evol. Microbiol.">
        <title>The Global Catalogue of Microorganisms (GCM) 10K type strain sequencing project: providing services to taxonomists for standard genome sequencing and annotation.</title>
        <authorList>
            <consortium name="The Broad Institute Genomics Platform"/>
            <consortium name="The Broad Institute Genome Sequencing Center for Infectious Disease"/>
            <person name="Wu L."/>
            <person name="Ma J."/>
        </authorList>
    </citation>
    <scope>NUCLEOTIDE SEQUENCE [LARGE SCALE GENOMIC DNA]</scope>
    <source>
        <strain evidence="8">JCM 17458</strain>
    </source>
</reference>
<dbReference type="RefSeq" id="WP_236864020.1">
    <property type="nucleotide sequence ID" value="NZ_BAABAZ010000005.1"/>
</dbReference>
<accession>A0ABP8EJ40</accession>
<protein>
    <recommendedName>
        <fullName evidence="9">Sodium:proton antiporter</fullName>
    </recommendedName>
</protein>
<dbReference type="InterPro" id="IPR002758">
    <property type="entry name" value="Cation_antiport_E"/>
</dbReference>
<evidence type="ECO:0000256" key="2">
    <source>
        <dbReference type="ARBA" id="ARBA00006228"/>
    </source>
</evidence>
<evidence type="ECO:0000256" key="4">
    <source>
        <dbReference type="ARBA" id="ARBA00022692"/>
    </source>
</evidence>
<dbReference type="EMBL" id="BAABAZ010000005">
    <property type="protein sequence ID" value="GAA4283947.1"/>
    <property type="molecule type" value="Genomic_DNA"/>
</dbReference>
<keyword evidence="3" id="KW-1003">Cell membrane</keyword>
<keyword evidence="4" id="KW-0812">Transmembrane</keyword>
<name>A0ABP8EJ40_9MICO</name>
<gene>
    <name evidence="7" type="ORF">GCM10022261_14780</name>
</gene>
<evidence type="ECO:0000256" key="5">
    <source>
        <dbReference type="ARBA" id="ARBA00022989"/>
    </source>
</evidence>
<evidence type="ECO:0000256" key="3">
    <source>
        <dbReference type="ARBA" id="ARBA00022475"/>
    </source>
</evidence>
<sequence>MINPLRLIGYCAWIGKEIVSGSLDVVSGIFKPGEYGNPMIVQLPLRCRTDVEITLMASSITITPGTLVVATAAGDDDTPPTLFVHALFGDSEDDVLEGLYDMESRLLTMTRGEAPAEIGWPAAPGSPAEGAAS</sequence>
<dbReference type="Pfam" id="PF01899">
    <property type="entry name" value="MNHE"/>
    <property type="match status" value="1"/>
</dbReference>
<keyword evidence="6" id="KW-0472">Membrane</keyword>
<keyword evidence="8" id="KW-1185">Reference proteome</keyword>
<organism evidence="7 8">
    <name type="scientific">Brevibacterium daeguense</name>
    <dbReference type="NCBI Taxonomy" id="909936"/>
    <lineage>
        <taxon>Bacteria</taxon>
        <taxon>Bacillati</taxon>
        <taxon>Actinomycetota</taxon>
        <taxon>Actinomycetes</taxon>
        <taxon>Micrococcales</taxon>
        <taxon>Brevibacteriaceae</taxon>
        <taxon>Brevibacterium</taxon>
    </lineage>
</organism>
<evidence type="ECO:0000256" key="6">
    <source>
        <dbReference type="ARBA" id="ARBA00023136"/>
    </source>
</evidence>
<comment type="similarity">
    <text evidence="2">Belongs to the CPA3 antiporters (TC 2.A.63) subunit E family.</text>
</comment>
<evidence type="ECO:0008006" key="9">
    <source>
        <dbReference type="Google" id="ProtNLM"/>
    </source>
</evidence>
<evidence type="ECO:0000256" key="1">
    <source>
        <dbReference type="ARBA" id="ARBA00004651"/>
    </source>
</evidence>
<evidence type="ECO:0000313" key="7">
    <source>
        <dbReference type="EMBL" id="GAA4283947.1"/>
    </source>
</evidence>
<evidence type="ECO:0000313" key="8">
    <source>
        <dbReference type="Proteomes" id="UP001501586"/>
    </source>
</evidence>
<dbReference type="PANTHER" id="PTHR34584">
    <property type="entry name" value="NA(+)/H(+) ANTIPORTER SUBUNIT E1"/>
    <property type="match status" value="1"/>
</dbReference>
<proteinExistence type="inferred from homology"/>
<keyword evidence="5" id="KW-1133">Transmembrane helix</keyword>
<comment type="caution">
    <text evidence="7">The sequence shown here is derived from an EMBL/GenBank/DDBJ whole genome shotgun (WGS) entry which is preliminary data.</text>
</comment>